<dbReference type="Pfam" id="PF03755">
    <property type="entry name" value="YicC-like_N"/>
    <property type="match status" value="1"/>
</dbReference>
<dbReference type="Proteomes" id="UP000316304">
    <property type="component" value="Unassembled WGS sequence"/>
</dbReference>
<evidence type="ECO:0000256" key="3">
    <source>
        <dbReference type="ARBA" id="ARBA00022759"/>
    </source>
</evidence>
<evidence type="ECO:0000313" key="9">
    <source>
        <dbReference type="EMBL" id="TWU20545.1"/>
    </source>
</evidence>
<dbReference type="Pfam" id="PF08340">
    <property type="entry name" value="YicC-like_C"/>
    <property type="match status" value="2"/>
</dbReference>
<gene>
    <name evidence="9" type="ORF">Pla52o_44230</name>
</gene>
<protein>
    <recommendedName>
        <fullName evidence="11">YicC-like family, N-terminal region</fullName>
    </recommendedName>
</protein>
<dbReference type="InterPro" id="IPR013551">
    <property type="entry name" value="YicC-like_C"/>
</dbReference>
<keyword evidence="2" id="KW-0540">Nuclease</keyword>
<keyword evidence="10" id="KW-1185">Reference proteome</keyword>
<feature type="region of interest" description="Disordered" evidence="6">
    <location>
        <begin position="250"/>
        <end position="281"/>
    </location>
</feature>
<evidence type="ECO:0008006" key="11">
    <source>
        <dbReference type="Google" id="ProtNLM"/>
    </source>
</evidence>
<feature type="domain" description="Endoribonuclease YicC-like C-terminal" evidence="8">
    <location>
        <begin position="181"/>
        <end position="249"/>
    </location>
</feature>
<feature type="domain" description="Endoribonuclease YicC-like C-terminal" evidence="8">
    <location>
        <begin position="276"/>
        <end position="330"/>
    </location>
</feature>
<feature type="domain" description="Endoribonuclease YicC-like N-terminal" evidence="7">
    <location>
        <begin position="10"/>
        <end position="164"/>
    </location>
</feature>
<keyword evidence="4" id="KW-0378">Hydrolase</keyword>
<dbReference type="GO" id="GO:0016787">
    <property type="term" value="F:hydrolase activity"/>
    <property type="evidence" value="ECO:0007669"/>
    <property type="project" value="UniProtKB-KW"/>
</dbReference>
<proteinExistence type="inferred from homology"/>
<evidence type="ECO:0000256" key="6">
    <source>
        <dbReference type="SAM" id="MobiDB-lite"/>
    </source>
</evidence>
<evidence type="ECO:0000259" key="7">
    <source>
        <dbReference type="Pfam" id="PF03755"/>
    </source>
</evidence>
<comment type="similarity">
    <text evidence="5">Belongs to the YicC/YloC family.</text>
</comment>
<dbReference type="InterPro" id="IPR013527">
    <property type="entry name" value="YicC-like_N"/>
</dbReference>
<comment type="cofactor">
    <cofactor evidence="1">
        <name>a divalent metal cation</name>
        <dbReference type="ChEBI" id="CHEBI:60240"/>
    </cofactor>
</comment>
<dbReference type="EMBL" id="SJPT01000008">
    <property type="protein sequence ID" value="TWU20545.1"/>
    <property type="molecule type" value="Genomic_DNA"/>
</dbReference>
<dbReference type="RefSeq" id="WP_146596471.1">
    <property type="nucleotide sequence ID" value="NZ_SJPT01000008.1"/>
</dbReference>
<sequence length="330" mass="36573">MSSVIIENARSMTGQGHATQQTDLGTFVVEVRTVNNRGFKCALRSTDSLSSFDSRVESLVRTLIHRGSVNLAISWKRPPAETLPQIDSEVLGAYFSQLQNAKNTFAGEGATIDLAQLAMLPGVIVQKTQDRRDNAVLWETVQQTIRDAVQSLDVMRAQEGANMAASLRMDCELIRQHVAQIAELAPQSVDAYQKRLETKIQRVLAQHEIDVPMIDLLREVQIYADRVDYSEEVMRLGSHLQLFEQTLSGKVAGDSQPPASQTDAGQIDASQADAGNDREPSGRKLEFIVQEMLRETNTIGSKASQTEISAHVVEIKCAIERMRELVQNLE</sequence>
<evidence type="ECO:0000256" key="1">
    <source>
        <dbReference type="ARBA" id="ARBA00001968"/>
    </source>
</evidence>
<reference evidence="9 10" key="1">
    <citation type="submission" date="2019-02" db="EMBL/GenBank/DDBJ databases">
        <title>Deep-cultivation of Planctomycetes and their phenomic and genomic characterization uncovers novel biology.</title>
        <authorList>
            <person name="Wiegand S."/>
            <person name="Jogler M."/>
            <person name="Boedeker C."/>
            <person name="Pinto D."/>
            <person name="Vollmers J."/>
            <person name="Rivas-Marin E."/>
            <person name="Kohn T."/>
            <person name="Peeters S.H."/>
            <person name="Heuer A."/>
            <person name="Rast P."/>
            <person name="Oberbeckmann S."/>
            <person name="Bunk B."/>
            <person name="Jeske O."/>
            <person name="Meyerdierks A."/>
            <person name="Storesund J.E."/>
            <person name="Kallscheuer N."/>
            <person name="Luecker S."/>
            <person name="Lage O.M."/>
            <person name="Pohl T."/>
            <person name="Merkel B.J."/>
            <person name="Hornburger P."/>
            <person name="Mueller R.-W."/>
            <person name="Bruemmer F."/>
            <person name="Labrenz M."/>
            <person name="Spormann A.M."/>
            <person name="Op Den Camp H."/>
            <person name="Overmann J."/>
            <person name="Amann R."/>
            <person name="Jetten M.S.M."/>
            <person name="Mascher T."/>
            <person name="Medema M.H."/>
            <person name="Devos D.P."/>
            <person name="Kaster A.-K."/>
            <person name="Ovreas L."/>
            <person name="Rohde M."/>
            <person name="Galperin M.Y."/>
            <person name="Jogler C."/>
        </authorList>
    </citation>
    <scope>NUCLEOTIDE SEQUENCE [LARGE SCALE GENOMIC DNA]</scope>
    <source>
        <strain evidence="9 10">Pla52o</strain>
    </source>
</reference>
<dbReference type="GO" id="GO:0004521">
    <property type="term" value="F:RNA endonuclease activity"/>
    <property type="evidence" value="ECO:0007669"/>
    <property type="project" value="InterPro"/>
</dbReference>
<evidence type="ECO:0000313" key="10">
    <source>
        <dbReference type="Proteomes" id="UP000316304"/>
    </source>
</evidence>
<dbReference type="PANTHER" id="PTHR30636:SF3">
    <property type="entry name" value="UPF0701 PROTEIN YICC"/>
    <property type="match status" value="1"/>
</dbReference>
<evidence type="ECO:0000256" key="4">
    <source>
        <dbReference type="ARBA" id="ARBA00022801"/>
    </source>
</evidence>
<dbReference type="OrthoDB" id="9771229at2"/>
<accession>A0A5C6C8Y7</accession>
<organism evidence="9 10">
    <name type="scientific">Novipirellula galeiformis</name>
    <dbReference type="NCBI Taxonomy" id="2528004"/>
    <lineage>
        <taxon>Bacteria</taxon>
        <taxon>Pseudomonadati</taxon>
        <taxon>Planctomycetota</taxon>
        <taxon>Planctomycetia</taxon>
        <taxon>Pirellulales</taxon>
        <taxon>Pirellulaceae</taxon>
        <taxon>Novipirellula</taxon>
    </lineage>
</organism>
<dbReference type="AlphaFoldDB" id="A0A5C6C8Y7"/>
<comment type="caution">
    <text evidence="9">The sequence shown here is derived from an EMBL/GenBank/DDBJ whole genome shotgun (WGS) entry which is preliminary data.</text>
</comment>
<evidence type="ECO:0000256" key="5">
    <source>
        <dbReference type="ARBA" id="ARBA00035648"/>
    </source>
</evidence>
<keyword evidence="3" id="KW-0255">Endonuclease</keyword>
<evidence type="ECO:0000259" key="8">
    <source>
        <dbReference type="Pfam" id="PF08340"/>
    </source>
</evidence>
<name>A0A5C6C8Y7_9BACT</name>
<dbReference type="PANTHER" id="PTHR30636">
    <property type="entry name" value="UPF0701 PROTEIN YICC"/>
    <property type="match status" value="1"/>
</dbReference>
<evidence type="ECO:0000256" key="2">
    <source>
        <dbReference type="ARBA" id="ARBA00022722"/>
    </source>
</evidence>
<dbReference type="InterPro" id="IPR005229">
    <property type="entry name" value="YicC/YloC-like"/>
</dbReference>